<protein>
    <recommendedName>
        <fullName evidence="10">RNA polymerase sigma factor RpoE</fullName>
    </recommendedName>
</protein>
<keyword evidence="2" id="KW-0805">Transcription regulation</keyword>
<evidence type="ECO:0000256" key="3">
    <source>
        <dbReference type="ARBA" id="ARBA00023082"/>
    </source>
</evidence>
<dbReference type="InterPro" id="IPR013324">
    <property type="entry name" value="RNA_pol_sigma_r3/r4-like"/>
</dbReference>
<evidence type="ECO:0000256" key="1">
    <source>
        <dbReference type="ARBA" id="ARBA00010641"/>
    </source>
</evidence>
<dbReference type="InterPro" id="IPR013325">
    <property type="entry name" value="RNA_pol_sigma_r2"/>
</dbReference>
<evidence type="ECO:0000313" key="8">
    <source>
        <dbReference type="EMBL" id="AKU98745.1"/>
    </source>
</evidence>
<dbReference type="Pfam" id="PF08281">
    <property type="entry name" value="Sigma70_r4_2"/>
    <property type="match status" value="1"/>
</dbReference>
<dbReference type="InterPro" id="IPR007627">
    <property type="entry name" value="RNA_pol_sigma70_r2"/>
</dbReference>
<proteinExistence type="inferred from homology"/>
<evidence type="ECO:0000313" key="9">
    <source>
        <dbReference type="Proteomes" id="UP000064967"/>
    </source>
</evidence>
<dbReference type="PANTHER" id="PTHR43133">
    <property type="entry name" value="RNA POLYMERASE ECF-TYPE SIGMA FACTO"/>
    <property type="match status" value="1"/>
</dbReference>
<dbReference type="GO" id="GO:0016987">
    <property type="term" value="F:sigma factor activity"/>
    <property type="evidence" value="ECO:0007669"/>
    <property type="project" value="UniProtKB-KW"/>
</dbReference>
<dbReference type="SUPFAM" id="SSF88946">
    <property type="entry name" value="Sigma2 domain of RNA polymerase sigma factors"/>
    <property type="match status" value="1"/>
</dbReference>
<comment type="similarity">
    <text evidence="1">Belongs to the sigma-70 factor family. ECF subfamily.</text>
</comment>
<keyword evidence="3" id="KW-0731">Sigma factor</keyword>
<dbReference type="STRING" id="1391654.AKJ09_05409"/>
<feature type="domain" description="RNA polymerase sigma factor 70 region 4 type 2" evidence="7">
    <location>
        <begin position="119"/>
        <end position="168"/>
    </location>
</feature>
<dbReference type="PANTHER" id="PTHR43133:SF8">
    <property type="entry name" value="RNA POLYMERASE SIGMA FACTOR HI_1459-RELATED"/>
    <property type="match status" value="1"/>
</dbReference>
<gene>
    <name evidence="8" type="ORF">AKJ09_05409</name>
</gene>
<dbReference type="Proteomes" id="UP000064967">
    <property type="component" value="Chromosome"/>
</dbReference>
<dbReference type="GO" id="GO:0003677">
    <property type="term" value="F:DNA binding"/>
    <property type="evidence" value="ECO:0007669"/>
    <property type="project" value="UniProtKB-KW"/>
</dbReference>
<evidence type="ECO:0000256" key="2">
    <source>
        <dbReference type="ARBA" id="ARBA00023015"/>
    </source>
</evidence>
<dbReference type="InterPro" id="IPR014284">
    <property type="entry name" value="RNA_pol_sigma-70_dom"/>
</dbReference>
<dbReference type="Gene3D" id="1.10.1740.10">
    <property type="match status" value="1"/>
</dbReference>
<dbReference type="Pfam" id="PF04542">
    <property type="entry name" value="Sigma70_r2"/>
    <property type="match status" value="1"/>
</dbReference>
<evidence type="ECO:0000256" key="4">
    <source>
        <dbReference type="ARBA" id="ARBA00023125"/>
    </source>
</evidence>
<dbReference type="NCBIfam" id="TIGR02937">
    <property type="entry name" value="sigma70-ECF"/>
    <property type="match status" value="1"/>
</dbReference>
<keyword evidence="4" id="KW-0238">DNA-binding</keyword>
<organism evidence="8 9">
    <name type="scientific">Labilithrix luteola</name>
    <dbReference type="NCBI Taxonomy" id="1391654"/>
    <lineage>
        <taxon>Bacteria</taxon>
        <taxon>Pseudomonadati</taxon>
        <taxon>Myxococcota</taxon>
        <taxon>Polyangia</taxon>
        <taxon>Polyangiales</taxon>
        <taxon>Labilitrichaceae</taxon>
        <taxon>Labilithrix</taxon>
    </lineage>
</organism>
<reference evidence="8 9" key="1">
    <citation type="submission" date="2015-08" db="EMBL/GenBank/DDBJ databases">
        <authorList>
            <person name="Babu N.S."/>
            <person name="Beckwith C.J."/>
            <person name="Beseler K.G."/>
            <person name="Brison A."/>
            <person name="Carone J.V."/>
            <person name="Caskin T.P."/>
            <person name="Diamond M."/>
            <person name="Durham M.E."/>
            <person name="Foxe J.M."/>
            <person name="Go M."/>
            <person name="Henderson B.A."/>
            <person name="Jones I.B."/>
            <person name="McGettigan J.A."/>
            <person name="Micheletti S.J."/>
            <person name="Nasrallah M.E."/>
            <person name="Ortiz D."/>
            <person name="Piller C.R."/>
            <person name="Privatt S.R."/>
            <person name="Schneider S.L."/>
            <person name="Sharp S."/>
            <person name="Smith T.C."/>
            <person name="Stanton J.D."/>
            <person name="Ullery H.E."/>
            <person name="Wilson R.J."/>
            <person name="Serrano M.G."/>
            <person name="Buck G."/>
            <person name="Lee V."/>
            <person name="Wang Y."/>
            <person name="Carvalho R."/>
            <person name="Voegtly L."/>
            <person name="Shi R."/>
            <person name="Duckworth R."/>
            <person name="Johnson A."/>
            <person name="Loviza R."/>
            <person name="Walstead R."/>
            <person name="Shah Z."/>
            <person name="Kiflezghi M."/>
            <person name="Wade K."/>
            <person name="Ball S.L."/>
            <person name="Bradley K.W."/>
            <person name="Asai D.J."/>
            <person name="Bowman C.A."/>
            <person name="Russell D.A."/>
            <person name="Pope W.H."/>
            <person name="Jacobs-Sera D."/>
            <person name="Hendrix R.W."/>
            <person name="Hatfull G.F."/>
        </authorList>
    </citation>
    <scope>NUCLEOTIDE SEQUENCE [LARGE SCALE GENOMIC DNA]</scope>
    <source>
        <strain evidence="8 9">DSM 27648</strain>
    </source>
</reference>
<dbReference type="InterPro" id="IPR013249">
    <property type="entry name" value="RNA_pol_sigma70_r4_t2"/>
</dbReference>
<keyword evidence="9" id="KW-1185">Reference proteome</keyword>
<name>A0A0K1PYZ6_9BACT</name>
<dbReference type="AlphaFoldDB" id="A0A0K1PYZ6"/>
<dbReference type="SUPFAM" id="SSF88659">
    <property type="entry name" value="Sigma3 and sigma4 domains of RNA polymerase sigma factors"/>
    <property type="match status" value="1"/>
</dbReference>
<evidence type="ECO:0000259" key="7">
    <source>
        <dbReference type="Pfam" id="PF08281"/>
    </source>
</evidence>
<dbReference type="KEGG" id="llu:AKJ09_05409"/>
<keyword evidence="5" id="KW-0804">Transcription</keyword>
<dbReference type="InterPro" id="IPR039425">
    <property type="entry name" value="RNA_pol_sigma-70-like"/>
</dbReference>
<feature type="domain" description="RNA polymerase sigma-70 region 2" evidence="6">
    <location>
        <begin position="23"/>
        <end position="91"/>
    </location>
</feature>
<evidence type="ECO:0000256" key="5">
    <source>
        <dbReference type="ARBA" id="ARBA00023163"/>
    </source>
</evidence>
<dbReference type="InterPro" id="IPR036388">
    <property type="entry name" value="WH-like_DNA-bd_sf"/>
</dbReference>
<sequence>MAPDESERSSALEEARRARLRQLIADHFNAVWKFLRRIGIPEQLAEDVSQEVFLVAARRVDDIKAEQTSERSFLLATAYRVSRELGRKAHREALRDVDTELAAMPNPEEQLDEKRACEVVYRLLSELDEDVRAIFVMYEMDGMTMNEIAKLIGLPIGTVGSRLRRAREDFKARYERHLKRLKETR</sequence>
<dbReference type="Gene3D" id="1.10.10.10">
    <property type="entry name" value="Winged helix-like DNA-binding domain superfamily/Winged helix DNA-binding domain"/>
    <property type="match status" value="1"/>
</dbReference>
<evidence type="ECO:0008006" key="10">
    <source>
        <dbReference type="Google" id="ProtNLM"/>
    </source>
</evidence>
<dbReference type="GO" id="GO:0006352">
    <property type="term" value="P:DNA-templated transcription initiation"/>
    <property type="evidence" value="ECO:0007669"/>
    <property type="project" value="InterPro"/>
</dbReference>
<accession>A0A0K1PYZ6</accession>
<dbReference type="EMBL" id="CP012333">
    <property type="protein sequence ID" value="AKU98745.1"/>
    <property type="molecule type" value="Genomic_DNA"/>
</dbReference>
<evidence type="ECO:0000259" key="6">
    <source>
        <dbReference type="Pfam" id="PF04542"/>
    </source>
</evidence>